<protein>
    <submittedName>
        <fullName evidence="2">Uncharacterized protein</fullName>
    </submittedName>
</protein>
<reference evidence="3" key="1">
    <citation type="submission" date="2024-06" db="EMBL/GenBank/DDBJ databases">
        <authorList>
            <person name="Chang H.C."/>
            <person name="Mun S.Y."/>
        </authorList>
    </citation>
    <scope>NUCLEOTIDE SEQUENCE [LARGE SCALE GENOMIC DNA]</scope>
    <source>
        <strain evidence="3">KT1</strain>
    </source>
</reference>
<evidence type="ECO:0000256" key="1">
    <source>
        <dbReference type="SAM" id="MobiDB-lite"/>
    </source>
</evidence>
<keyword evidence="3" id="KW-1185">Reference proteome</keyword>
<dbReference type="EMBL" id="CP104778">
    <property type="protein sequence ID" value="WPC21085.1"/>
    <property type="molecule type" value="Genomic_DNA"/>
</dbReference>
<organism evidence="2 3">
    <name type="scientific">Pediococcus inopinatus</name>
    <dbReference type="NCBI Taxonomy" id="114090"/>
    <lineage>
        <taxon>Bacteria</taxon>
        <taxon>Bacillati</taxon>
        <taxon>Bacillota</taxon>
        <taxon>Bacilli</taxon>
        <taxon>Lactobacillales</taxon>
        <taxon>Lactobacillaceae</taxon>
        <taxon>Pediococcus</taxon>
    </lineage>
</organism>
<evidence type="ECO:0000313" key="2">
    <source>
        <dbReference type="EMBL" id="WPC21085.1"/>
    </source>
</evidence>
<accession>A0ABZ0Q2A1</accession>
<proteinExistence type="predicted"/>
<sequence>MDNDKSNLKVVDEVVTDPEKLTKKIRIPEFTVAEPEAVVPKPNLEIDRKKTHVNEFDFKDNDVSAAKTTIPEETFEEDFDASESDSDTNDDPFSSESVDPTVEGGQEGADDDDGDF</sequence>
<gene>
    <name evidence="2" type="ORF">N6G96_07245</name>
</gene>
<feature type="compositionally biased region" description="Acidic residues" evidence="1">
    <location>
        <begin position="73"/>
        <end position="90"/>
    </location>
</feature>
<feature type="region of interest" description="Disordered" evidence="1">
    <location>
        <begin position="64"/>
        <end position="116"/>
    </location>
</feature>
<name>A0ABZ0Q2A1_9LACO</name>
<dbReference type="RefSeq" id="WP_323707378.1">
    <property type="nucleotide sequence ID" value="NZ_CP104774.1"/>
</dbReference>
<evidence type="ECO:0000313" key="3">
    <source>
        <dbReference type="Proteomes" id="UP001302696"/>
    </source>
</evidence>
<dbReference type="Proteomes" id="UP001302696">
    <property type="component" value="Chromosome"/>
</dbReference>